<protein>
    <submittedName>
        <fullName evidence="2">Uncharacterized protein</fullName>
    </submittedName>
</protein>
<dbReference type="GeneID" id="37213052"/>
<accession>A0A319BLX8</accession>
<evidence type="ECO:0000313" key="2">
    <source>
        <dbReference type="EMBL" id="PYH74296.1"/>
    </source>
</evidence>
<organism evidence="2 3">
    <name type="scientific">Aspergillus vadensis (strain CBS 113365 / IMI 142717 / IBT 24658)</name>
    <dbReference type="NCBI Taxonomy" id="1448311"/>
    <lineage>
        <taxon>Eukaryota</taxon>
        <taxon>Fungi</taxon>
        <taxon>Dikarya</taxon>
        <taxon>Ascomycota</taxon>
        <taxon>Pezizomycotina</taxon>
        <taxon>Eurotiomycetes</taxon>
        <taxon>Eurotiomycetidae</taxon>
        <taxon>Eurotiales</taxon>
        <taxon>Aspergillaceae</taxon>
        <taxon>Aspergillus</taxon>
        <taxon>Aspergillus subgen. Circumdati</taxon>
    </lineage>
</organism>
<name>A0A319BLX8_ASPVC</name>
<keyword evidence="3" id="KW-1185">Reference proteome</keyword>
<evidence type="ECO:0000313" key="3">
    <source>
        <dbReference type="Proteomes" id="UP000248405"/>
    </source>
</evidence>
<dbReference type="OrthoDB" id="4459427at2759"/>
<sequence length="298" mass="33483">MGTYGRVIREKWCSRQTVRQRGIKQKQSGSETIKKGEEKLKNFPRRGRSYIVGRRRGGPSELPGEESGRPPFVTAGRLMIAPWPLRGFHFQAPRQGHAWLGWSCPENFIPNNSLLVVTGLNLPSFCILRLCARYSIITAAFSPANFHPVRAAPKTCNIYGQSLSARPLFQQISVRSSDMHGANPRRGETAGSGGFLGVMEIAESVTRHRPTHCVRPVLILFGSILLNEGEDSRNFAINNSNNSVYPRGYGMLGPGAELMLLPWSWMYFVVHLHYPFSYPVMPNIQGKPSWLHRQPVNR</sequence>
<proteinExistence type="predicted"/>
<dbReference type="EMBL" id="KZ821614">
    <property type="protein sequence ID" value="PYH74296.1"/>
    <property type="molecule type" value="Genomic_DNA"/>
</dbReference>
<evidence type="ECO:0000256" key="1">
    <source>
        <dbReference type="SAM" id="MobiDB-lite"/>
    </source>
</evidence>
<gene>
    <name evidence="2" type="ORF">BO88DRAFT_420743</name>
</gene>
<dbReference type="Proteomes" id="UP000248405">
    <property type="component" value="Unassembled WGS sequence"/>
</dbReference>
<dbReference type="RefSeq" id="XP_025568090.1">
    <property type="nucleotide sequence ID" value="XM_025708460.1"/>
</dbReference>
<feature type="region of interest" description="Disordered" evidence="1">
    <location>
        <begin position="50"/>
        <end position="69"/>
    </location>
</feature>
<reference evidence="2" key="1">
    <citation type="submission" date="2016-12" db="EMBL/GenBank/DDBJ databases">
        <title>The genomes of Aspergillus section Nigri reveals drivers in fungal speciation.</title>
        <authorList>
            <consortium name="DOE Joint Genome Institute"/>
            <person name="Vesth T.C."/>
            <person name="Nybo J."/>
            <person name="Theobald S."/>
            <person name="Brandl J."/>
            <person name="Frisvad J.C."/>
            <person name="Nielsen K.F."/>
            <person name="Lyhne E.K."/>
            <person name="Kogle M.E."/>
            <person name="Kuo A."/>
            <person name="Riley R."/>
            <person name="Clum A."/>
            <person name="Nolan M."/>
            <person name="Lipzen A."/>
            <person name="Salamov A."/>
            <person name="Henrissat B."/>
            <person name="Wiebenga A."/>
            <person name="De Vries R.P."/>
            <person name="Grigoriev I.V."/>
            <person name="Mortensen U.H."/>
            <person name="Andersen M.R."/>
            <person name="Baker S.E."/>
        </authorList>
    </citation>
    <scope>NUCLEOTIDE SEQUENCE [LARGE SCALE GENOMIC DNA]</scope>
    <source>
        <strain evidence="2">CBS 113365</strain>
    </source>
</reference>
<dbReference type="AlphaFoldDB" id="A0A319BLX8"/>